<dbReference type="Gene3D" id="1.10.3580.10">
    <property type="entry name" value="ATP12 ATPase"/>
    <property type="match status" value="1"/>
</dbReference>
<dbReference type="STRING" id="45351.A7SDZ9"/>
<dbReference type="HOGENOM" id="CLU_047893_2_0_1"/>
<reference evidence="6 7" key="1">
    <citation type="journal article" date="2007" name="Science">
        <title>Sea anemone genome reveals ancestral eumetazoan gene repertoire and genomic organization.</title>
        <authorList>
            <person name="Putnam N.H."/>
            <person name="Srivastava M."/>
            <person name="Hellsten U."/>
            <person name="Dirks B."/>
            <person name="Chapman J."/>
            <person name="Salamov A."/>
            <person name="Terry A."/>
            <person name="Shapiro H."/>
            <person name="Lindquist E."/>
            <person name="Kapitonov V.V."/>
            <person name="Jurka J."/>
            <person name="Genikhovich G."/>
            <person name="Grigoriev I.V."/>
            <person name="Lucas S.M."/>
            <person name="Steele R.E."/>
            <person name="Finnerty J.R."/>
            <person name="Technau U."/>
            <person name="Martindale M.Q."/>
            <person name="Rokhsar D.S."/>
        </authorList>
    </citation>
    <scope>NUCLEOTIDE SEQUENCE [LARGE SCALE GENOMIC DNA]</scope>
    <source>
        <strain evidence="7">CH2 X CH6</strain>
    </source>
</reference>
<comment type="subcellular location">
    <subcellularLocation>
        <location evidence="1">Mitochondrion</location>
    </subcellularLocation>
</comment>
<name>A7SDZ9_NEMVE</name>
<keyword evidence="3" id="KW-0809">Transit peptide</keyword>
<dbReference type="InterPro" id="IPR023335">
    <property type="entry name" value="ATP12_ortho_dom_sf"/>
</dbReference>
<accession>A7SDZ9</accession>
<dbReference type="EMBL" id="DS469633">
    <property type="protein sequence ID" value="EDO38103.1"/>
    <property type="molecule type" value="Genomic_DNA"/>
</dbReference>
<organism evidence="6 7">
    <name type="scientific">Nematostella vectensis</name>
    <name type="common">Starlet sea anemone</name>
    <dbReference type="NCBI Taxonomy" id="45351"/>
    <lineage>
        <taxon>Eukaryota</taxon>
        <taxon>Metazoa</taxon>
        <taxon>Cnidaria</taxon>
        <taxon>Anthozoa</taxon>
        <taxon>Hexacorallia</taxon>
        <taxon>Actiniaria</taxon>
        <taxon>Edwardsiidae</taxon>
        <taxon>Nematostella</taxon>
    </lineage>
</organism>
<dbReference type="AlphaFoldDB" id="A7SDZ9"/>
<evidence type="ECO:0000256" key="2">
    <source>
        <dbReference type="ARBA" id="ARBA00008231"/>
    </source>
</evidence>
<evidence type="ECO:0000256" key="1">
    <source>
        <dbReference type="ARBA" id="ARBA00004173"/>
    </source>
</evidence>
<dbReference type="Gene3D" id="3.30.2180.10">
    <property type="entry name" value="ATP12-like"/>
    <property type="match status" value="1"/>
</dbReference>
<dbReference type="Proteomes" id="UP000001593">
    <property type="component" value="Unassembled WGS sequence"/>
</dbReference>
<comment type="similarity">
    <text evidence="2">Belongs to the ATP12 family.</text>
</comment>
<dbReference type="eggNOG" id="KOG3015">
    <property type="taxonomic scope" value="Eukaryota"/>
</dbReference>
<dbReference type="OrthoDB" id="5673at2759"/>
<dbReference type="PANTHER" id="PTHR21013">
    <property type="entry name" value="ATP SYNTHASE MITOCHONDRIAL F1 COMPLEX ASSEMBLY FACTOR 2/ATP12 PROTEIN, MITOCHONDRIAL PRECURSOR"/>
    <property type="match status" value="1"/>
</dbReference>
<dbReference type="InterPro" id="IPR011419">
    <property type="entry name" value="ATP12_ATP_synth-F1-assembly"/>
</dbReference>
<dbReference type="PANTHER" id="PTHR21013:SF10">
    <property type="entry name" value="ATP SYNTHASE MITOCHONDRIAL F1 COMPLEX ASSEMBLY FACTOR 2"/>
    <property type="match status" value="1"/>
</dbReference>
<gene>
    <name evidence="6" type="ORF">NEMVEDRAFT_v1g114659</name>
</gene>
<protein>
    <recommendedName>
        <fullName evidence="8">ATP synthase mitochondrial F1 complex assembly factor 2</fullName>
    </recommendedName>
</protein>
<keyword evidence="7" id="KW-1185">Reference proteome</keyword>
<sequence>ERKRFYKSAGVEETEGGFQITVDNRKVKTPARNWLVVPNQKLAVAMASEWNMQTGTIKPASMHLTSLANTVIDKPSECSKDQRIEDILEYLYTDTVRFPASDPDDLVELQKTEWGPLISWFSSRFGVSVPSCEGLLATPLEPGDVNKLKYELTSVNHWAMTGLEYAVDTSKSFITSMALLDNHVTVEKAAYLTRLELEFQIGRWGSVEWAHDVDLMELRCRLAAAALFYHLCIRGNS</sequence>
<dbReference type="PhylomeDB" id="A7SDZ9"/>
<keyword evidence="4" id="KW-0496">Mitochondrion</keyword>
<dbReference type="GO" id="GO:0033615">
    <property type="term" value="P:mitochondrial proton-transporting ATP synthase complex assembly"/>
    <property type="evidence" value="ECO:0000318"/>
    <property type="project" value="GO_Central"/>
</dbReference>
<keyword evidence="5" id="KW-0143">Chaperone</keyword>
<dbReference type="InterPro" id="IPR042272">
    <property type="entry name" value="ATP12_ATP_synth-F1-assembly_N"/>
</dbReference>
<dbReference type="Pfam" id="PF07542">
    <property type="entry name" value="ATP12"/>
    <property type="match status" value="1"/>
</dbReference>
<evidence type="ECO:0008006" key="8">
    <source>
        <dbReference type="Google" id="ProtNLM"/>
    </source>
</evidence>
<proteinExistence type="inferred from homology"/>
<evidence type="ECO:0000256" key="5">
    <source>
        <dbReference type="ARBA" id="ARBA00023186"/>
    </source>
</evidence>
<dbReference type="OMA" id="WDPVLHW"/>
<evidence type="ECO:0000313" key="6">
    <source>
        <dbReference type="EMBL" id="EDO38103.1"/>
    </source>
</evidence>
<evidence type="ECO:0000313" key="7">
    <source>
        <dbReference type="Proteomes" id="UP000001593"/>
    </source>
</evidence>
<dbReference type="SUPFAM" id="SSF160909">
    <property type="entry name" value="ATP12-like"/>
    <property type="match status" value="1"/>
</dbReference>
<dbReference type="GO" id="GO:0005739">
    <property type="term" value="C:mitochondrion"/>
    <property type="evidence" value="ECO:0000318"/>
    <property type="project" value="GO_Central"/>
</dbReference>
<evidence type="ECO:0000256" key="4">
    <source>
        <dbReference type="ARBA" id="ARBA00023128"/>
    </source>
</evidence>
<dbReference type="InParanoid" id="A7SDZ9"/>
<dbReference type="FunCoup" id="A7SDZ9">
    <property type="interactions" value="443"/>
</dbReference>
<feature type="non-terminal residue" evidence="6">
    <location>
        <position position="237"/>
    </location>
</feature>
<dbReference type="KEGG" id="nve:5509665"/>
<evidence type="ECO:0000256" key="3">
    <source>
        <dbReference type="ARBA" id="ARBA00022946"/>
    </source>
</evidence>